<dbReference type="OrthoDB" id="9815002at2"/>
<gene>
    <name evidence="3" type="ORF">GCM10010995_17410</name>
</gene>
<accession>A0A8J2Z5F5</accession>
<protein>
    <recommendedName>
        <fullName evidence="2">LysM domain-containing protein</fullName>
    </recommendedName>
</protein>
<dbReference type="SMART" id="SM00257">
    <property type="entry name" value="LysM"/>
    <property type="match status" value="1"/>
</dbReference>
<dbReference type="AlphaFoldDB" id="A0A8J2Z5F5"/>
<feature type="signal peptide" evidence="1">
    <location>
        <begin position="1"/>
        <end position="21"/>
    </location>
</feature>
<keyword evidence="1" id="KW-0732">Signal</keyword>
<name>A0A8J2Z5F5_9GAMM</name>
<proteinExistence type="predicted"/>
<feature type="domain" description="LysM" evidence="2">
    <location>
        <begin position="42"/>
        <end position="85"/>
    </location>
</feature>
<dbReference type="PROSITE" id="PS51782">
    <property type="entry name" value="LYSM"/>
    <property type="match status" value="1"/>
</dbReference>
<dbReference type="PROSITE" id="PS51257">
    <property type="entry name" value="PROKAR_LIPOPROTEIN"/>
    <property type="match status" value="1"/>
</dbReference>
<dbReference type="EMBL" id="BMJS01000020">
    <property type="protein sequence ID" value="GGG00586.1"/>
    <property type="molecule type" value="Genomic_DNA"/>
</dbReference>
<dbReference type="InterPro" id="IPR036779">
    <property type="entry name" value="LysM_dom_sf"/>
</dbReference>
<reference evidence="3" key="1">
    <citation type="journal article" date="2014" name="Int. J. Syst. Evol. Microbiol.">
        <title>Complete genome sequence of Corynebacterium casei LMG S-19264T (=DSM 44701T), isolated from a smear-ripened cheese.</title>
        <authorList>
            <consortium name="US DOE Joint Genome Institute (JGI-PGF)"/>
            <person name="Walter F."/>
            <person name="Albersmeier A."/>
            <person name="Kalinowski J."/>
            <person name="Ruckert C."/>
        </authorList>
    </citation>
    <scope>NUCLEOTIDE SEQUENCE</scope>
    <source>
        <strain evidence="3">CGMCC 1.15758</strain>
    </source>
</reference>
<evidence type="ECO:0000256" key="1">
    <source>
        <dbReference type="SAM" id="SignalP"/>
    </source>
</evidence>
<dbReference type="Proteomes" id="UP000636949">
    <property type="component" value="Unassembled WGS sequence"/>
</dbReference>
<sequence>MMNKKSLLSLSALAAAGLLLAGCATKTVYLTPDQYCQTETLQSYTVKKGDSLSKIAKANNTTESCIKSLNHLKGNVISPEQKLYLPVVPKSSWI</sequence>
<dbReference type="SUPFAM" id="SSF54106">
    <property type="entry name" value="LysM domain"/>
    <property type="match status" value="1"/>
</dbReference>
<evidence type="ECO:0000313" key="4">
    <source>
        <dbReference type="Proteomes" id="UP000636949"/>
    </source>
</evidence>
<dbReference type="CDD" id="cd00118">
    <property type="entry name" value="LysM"/>
    <property type="match status" value="1"/>
</dbReference>
<evidence type="ECO:0000313" key="3">
    <source>
        <dbReference type="EMBL" id="GGG00586.1"/>
    </source>
</evidence>
<comment type="caution">
    <text evidence="3">The sequence shown here is derived from an EMBL/GenBank/DDBJ whole genome shotgun (WGS) entry which is preliminary data.</text>
</comment>
<reference evidence="3" key="2">
    <citation type="submission" date="2020-09" db="EMBL/GenBank/DDBJ databases">
        <authorList>
            <person name="Sun Q."/>
            <person name="Zhou Y."/>
        </authorList>
    </citation>
    <scope>NUCLEOTIDE SEQUENCE</scope>
    <source>
        <strain evidence="3">CGMCC 1.15758</strain>
    </source>
</reference>
<organism evidence="3 4">
    <name type="scientific">Cysteiniphilum litorale</name>
    <dbReference type="NCBI Taxonomy" id="2056700"/>
    <lineage>
        <taxon>Bacteria</taxon>
        <taxon>Pseudomonadati</taxon>
        <taxon>Pseudomonadota</taxon>
        <taxon>Gammaproteobacteria</taxon>
        <taxon>Thiotrichales</taxon>
        <taxon>Fastidiosibacteraceae</taxon>
        <taxon>Cysteiniphilum</taxon>
    </lineage>
</organism>
<dbReference type="Pfam" id="PF01476">
    <property type="entry name" value="LysM"/>
    <property type="match status" value="1"/>
</dbReference>
<dbReference type="RefSeq" id="WP_117003016.1">
    <property type="nucleotide sequence ID" value="NZ_BMJS01000020.1"/>
</dbReference>
<dbReference type="InterPro" id="IPR018392">
    <property type="entry name" value="LysM"/>
</dbReference>
<keyword evidence="4" id="KW-1185">Reference proteome</keyword>
<evidence type="ECO:0000259" key="2">
    <source>
        <dbReference type="PROSITE" id="PS51782"/>
    </source>
</evidence>
<feature type="chain" id="PRO_5035256482" description="LysM domain-containing protein" evidence="1">
    <location>
        <begin position="22"/>
        <end position="94"/>
    </location>
</feature>
<dbReference type="Gene3D" id="3.10.350.10">
    <property type="entry name" value="LysM domain"/>
    <property type="match status" value="1"/>
</dbReference>